<proteinExistence type="predicted"/>
<dbReference type="Pfam" id="PF04055">
    <property type="entry name" value="Radical_SAM"/>
    <property type="match status" value="1"/>
</dbReference>
<dbReference type="GO" id="GO:0003824">
    <property type="term" value="F:catalytic activity"/>
    <property type="evidence" value="ECO:0007669"/>
    <property type="project" value="InterPro"/>
</dbReference>
<dbReference type="SFLD" id="SFLDG01067">
    <property type="entry name" value="SPASM/twitch_domain_containing"/>
    <property type="match status" value="1"/>
</dbReference>
<reference evidence="6" key="1">
    <citation type="journal article" date="2015" name="Nature">
        <title>Complex archaea that bridge the gap between prokaryotes and eukaryotes.</title>
        <authorList>
            <person name="Spang A."/>
            <person name="Saw J.H."/>
            <person name="Jorgensen S.L."/>
            <person name="Zaremba-Niedzwiedzka K."/>
            <person name="Martijn J."/>
            <person name="Lind A.E."/>
            <person name="van Eijk R."/>
            <person name="Schleper C."/>
            <person name="Guy L."/>
            <person name="Ettema T.J."/>
        </authorList>
    </citation>
    <scope>NUCLEOTIDE SEQUENCE</scope>
</reference>
<evidence type="ECO:0000256" key="2">
    <source>
        <dbReference type="ARBA" id="ARBA00022723"/>
    </source>
</evidence>
<dbReference type="GO" id="GO:0046872">
    <property type="term" value="F:metal ion binding"/>
    <property type="evidence" value="ECO:0007669"/>
    <property type="project" value="UniProtKB-KW"/>
</dbReference>
<evidence type="ECO:0000256" key="4">
    <source>
        <dbReference type="ARBA" id="ARBA00023014"/>
    </source>
</evidence>
<protein>
    <recommendedName>
        <fullName evidence="5">Radical SAM core domain-containing protein</fullName>
    </recommendedName>
</protein>
<comment type="caution">
    <text evidence="6">The sequence shown here is derived from an EMBL/GenBank/DDBJ whole genome shotgun (WGS) entry which is preliminary data.</text>
</comment>
<accession>A0A0F9YQB9</accession>
<dbReference type="PROSITE" id="PS51918">
    <property type="entry name" value="RADICAL_SAM"/>
    <property type="match status" value="1"/>
</dbReference>
<dbReference type="GO" id="GO:0051536">
    <property type="term" value="F:iron-sulfur cluster binding"/>
    <property type="evidence" value="ECO:0007669"/>
    <property type="project" value="UniProtKB-KW"/>
</dbReference>
<keyword evidence="2" id="KW-0479">Metal-binding</keyword>
<dbReference type="Gene3D" id="3.20.20.70">
    <property type="entry name" value="Aldolase class I"/>
    <property type="match status" value="1"/>
</dbReference>
<keyword evidence="1" id="KW-0949">S-adenosyl-L-methionine</keyword>
<dbReference type="CDD" id="cd01335">
    <property type="entry name" value="Radical_SAM"/>
    <property type="match status" value="1"/>
</dbReference>
<dbReference type="InterPro" id="IPR050377">
    <property type="entry name" value="Radical_SAM_PqqE_MftC-like"/>
</dbReference>
<dbReference type="PANTHER" id="PTHR11228:SF7">
    <property type="entry name" value="PQQA PEPTIDE CYCLASE"/>
    <property type="match status" value="1"/>
</dbReference>
<dbReference type="SFLD" id="SFLDS00029">
    <property type="entry name" value="Radical_SAM"/>
    <property type="match status" value="1"/>
</dbReference>
<feature type="domain" description="Radical SAM core" evidence="5">
    <location>
        <begin position="42"/>
        <end position="271"/>
    </location>
</feature>
<sequence>MTSTTSEPTPTARSTIPVVNIVSPRYEDSWTHTRAGDPRGFIDAHQLRELWIHTGTACNLSCPFCLEGSKPGDTRIPAMTLDELKPFIHEAVDMGVEQFSFTGGEPFVIRDFVNILDYASRHKPCFVLTNGTRVLMQRGHQILPLLDNPFPVSFRISLDYPDVARHDAGRGEGSFAESLQGIRWLHEQGFRVSVARQMEADEDSEAIETQYREVFRQHGIPQAVAFTAFPDFGVPGTEDGSPEVTENCMEKYPTTQSREHFMCTHTRMLINTERGVRVYACTLVDDDPDYDLGATLAESMETRIMLRHHRCFSCYRFGASCSAPV</sequence>
<gene>
    <name evidence="6" type="ORF">LCGC14_0060430</name>
</gene>
<dbReference type="InterPro" id="IPR058240">
    <property type="entry name" value="rSAM_sf"/>
</dbReference>
<dbReference type="InterPro" id="IPR013785">
    <property type="entry name" value="Aldolase_TIM"/>
</dbReference>
<dbReference type="AlphaFoldDB" id="A0A0F9YQB9"/>
<evidence type="ECO:0000256" key="3">
    <source>
        <dbReference type="ARBA" id="ARBA00023004"/>
    </source>
</evidence>
<keyword evidence="4" id="KW-0411">Iron-sulfur</keyword>
<dbReference type="InterPro" id="IPR007197">
    <property type="entry name" value="rSAM"/>
</dbReference>
<organism evidence="6">
    <name type="scientific">marine sediment metagenome</name>
    <dbReference type="NCBI Taxonomy" id="412755"/>
    <lineage>
        <taxon>unclassified sequences</taxon>
        <taxon>metagenomes</taxon>
        <taxon>ecological metagenomes</taxon>
    </lineage>
</organism>
<keyword evidence="3" id="KW-0408">Iron</keyword>
<dbReference type="PANTHER" id="PTHR11228">
    <property type="entry name" value="RADICAL SAM DOMAIN PROTEIN"/>
    <property type="match status" value="1"/>
</dbReference>
<dbReference type="EMBL" id="LAZR01000014">
    <property type="protein sequence ID" value="KKO06859.1"/>
    <property type="molecule type" value="Genomic_DNA"/>
</dbReference>
<evidence type="ECO:0000256" key="1">
    <source>
        <dbReference type="ARBA" id="ARBA00022691"/>
    </source>
</evidence>
<evidence type="ECO:0000259" key="5">
    <source>
        <dbReference type="PROSITE" id="PS51918"/>
    </source>
</evidence>
<dbReference type="SUPFAM" id="SSF102114">
    <property type="entry name" value="Radical SAM enzymes"/>
    <property type="match status" value="1"/>
</dbReference>
<name>A0A0F9YQB9_9ZZZZ</name>
<evidence type="ECO:0000313" key="6">
    <source>
        <dbReference type="EMBL" id="KKO06859.1"/>
    </source>
</evidence>